<dbReference type="InterPro" id="IPR008271">
    <property type="entry name" value="Ser/Thr_kinase_AS"/>
</dbReference>
<accession>A0A8J5LBW3</accession>
<dbReference type="FunFam" id="1.10.510.10:FF:000381">
    <property type="entry name" value="Putative receptor-like protein kinase"/>
    <property type="match status" value="1"/>
</dbReference>
<keyword evidence="7" id="KW-0812">Transmembrane</keyword>
<keyword evidence="7" id="KW-1133">Transmembrane helix</keyword>
<evidence type="ECO:0000256" key="2">
    <source>
        <dbReference type="ARBA" id="ARBA00022741"/>
    </source>
</evidence>
<evidence type="ECO:0000256" key="5">
    <source>
        <dbReference type="PROSITE-ProRule" id="PRU10141"/>
    </source>
</evidence>
<evidence type="ECO:0000256" key="4">
    <source>
        <dbReference type="ARBA" id="ARBA00022840"/>
    </source>
</evidence>
<gene>
    <name evidence="9" type="ORF">ZIOFF_019804</name>
</gene>
<dbReference type="PROSITE" id="PS00107">
    <property type="entry name" value="PROTEIN_KINASE_ATP"/>
    <property type="match status" value="1"/>
</dbReference>
<feature type="region of interest" description="Disordered" evidence="6">
    <location>
        <begin position="640"/>
        <end position="675"/>
    </location>
</feature>
<organism evidence="9 10">
    <name type="scientific">Zingiber officinale</name>
    <name type="common">Ginger</name>
    <name type="synonym">Amomum zingiber</name>
    <dbReference type="NCBI Taxonomy" id="94328"/>
    <lineage>
        <taxon>Eukaryota</taxon>
        <taxon>Viridiplantae</taxon>
        <taxon>Streptophyta</taxon>
        <taxon>Embryophyta</taxon>
        <taxon>Tracheophyta</taxon>
        <taxon>Spermatophyta</taxon>
        <taxon>Magnoliopsida</taxon>
        <taxon>Liliopsida</taxon>
        <taxon>Zingiberales</taxon>
        <taxon>Zingiberaceae</taxon>
        <taxon>Zingiber</taxon>
    </lineage>
</organism>
<dbReference type="PROSITE" id="PS50011">
    <property type="entry name" value="PROTEIN_KINASE_DOM"/>
    <property type="match status" value="1"/>
</dbReference>
<dbReference type="InterPro" id="IPR000719">
    <property type="entry name" value="Prot_kinase_dom"/>
</dbReference>
<feature type="binding site" evidence="5">
    <location>
        <position position="390"/>
    </location>
    <ligand>
        <name>ATP</name>
        <dbReference type="ChEBI" id="CHEBI:30616"/>
    </ligand>
</feature>
<dbReference type="AlphaFoldDB" id="A0A8J5LBW3"/>
<keyword evidence="3" id="KW-0418">Kinase</keyword>
<evidence type="ECO:0000256" key="7">
    <source>
        <dbReference type="SAM" id="Phobius"/>
    </source>
</evidence>
<dbReference type="InterPro" id="IPR017441">
    <property type="entry name" value="Protein_kinase_ATP_BS"/>
</dbReference>
<dbReference type="PANTHER" id="PTHR47989">
    <property type="entry name" value="OS01G0750732 PROTEIN"/>
    <property type="match status" value="1"/>
</dbReference>
<feature type="domain" description="Protein kinase" evidence="8">
    <location>
        <begin position="362"/>
        <end position="634"/>
    </location>
</feature>
<keyword evidence="4 5" id="KW-0067">ATP-binding</keyword>
<keyword evidence="7" id="KW-0472">Membrane</keyword>
<keyword evidence="2 5" id="KW-0547">Nucleotide-binding</keyword>
<dbReference type="CDD" id="cd14066">
    <property type="entry name" value="STKc_IRAK"/>
    <property type="match status" value="1"/>
</dbReference>
<evidence type="ECO:0000313" key="9">
    <source>
        <dbReference type="EMBL" id="KAG6522657.1"/>
    </source>
</evidence>
<dbReference type="EMBL" id="JACMSC010000005">
    <property type="protein sequence ID" value="KAG6522657.1"/>
    <property type="molecule type" value="Genomic_DNA"/>
</dbReference>
<keyword evidence="10" id="KW-1185">Reference proteome</keyword>
<dbReference type="GO" id="GO:0005524">
    <property type="term" value="F:ATP binding"/>
    <property type="evidence" value="ECO:0007669"/>
    <property type="project" value="UniProtKB-UniRule"/>
</dbReference>
<dbReference type="GO" id="GO:0004672">
    <property type="term" value="F:protein kinase activity"/>
    <property type="evidence" value="ECO:0007669"/>
    <property type="project" value="InterPro"/>
</dbReference>
<dbReference type="PROSITE" id="PS00108">
    <property type="entry name" value="PROTEIN_KINASE_ST"/>
    <property type="match status" value="1"/>
</dbReference>
<proteinExistence type="predicted"/>
<dbReference type="Pfam" id="PF00069">
    <property type="entry name" value="Pkinase"/>
    <property type="match status" value="1"/>
</dbReference>
<dbReference type="Pfam" id="PF19160">
    <property type="entry name" value="SPARK"/>
    <property type="match status" value="1"/>
</dbReference>
<evidence type="ECO:0000313" key="10">
    <source>
        <dbReference type="Proteomes" id="UP000734854"/>
    </source>
</evidence>
<dbReference type="SMART" id="SM00220">
    <property type="entry name" value="S_TKc"/>
    <property type="match status" value="1"/>
</dbReference>
<dbReference type="PANTHER" id="PTHR47989:SF36">
    <property type="entry name" value="PROTEIN KINASE DOMAIN-CONTAINING PROTEIN"/>
    <property type="match status" value="1"/>
</dbReference>
<dbReference type="OrthoDB" id="543156at2759"/>
<evidence type="ECO:0000256" key="6">
    <source>
        <dbReference type="SAM" id="MobiDB-lite"/>
    </source>
</evidence>
<comment type="caution">
    <text evidence="9">The sequence shown here is derived from an EMBL/GenBank/DDBJ whole genome shotgun (WGS) entry which is preliminary data.</text>
</comment>
<keyword evidence="1" id="KW-0808">Transferase</keyword>
<evidence type="ECO:0000256" key="1">
    <source>
        <dbReference type="ARBA" id="ARBA00022679"/>
    </source>
</evidence>
<feature type="transmembrane region" description="Helical" evidence="7">
    <location>
        <begin position="290"/>
        <end position="313"/>
    </location>
</feature>
<sequence>MESCKGDQGRTVSHGGDAALTPLSPSLFCSLTLMPPAHALLLLLAFASLGSRSSLQVIAGDCPLDFSWSNFSLASSTCSDQNQLGKCCRYISAFVVISIARYANATGRLGVPAAFTEVCLKFIAESFNLYGIPPNALSSCGLGPKIQVSYQCEGRATVLEIMQSPNFSDVIETCDEPLSLDNSCKRCLNSGIVYLHHLIAVDDNVTLSVCRDAVFVTLANQGGNFSAVDLVTCFFGVQGLSILSAISSGSRTPTSSPSSVSSSSVSAEAPKQQLLTGPVKKNWHTYHLTLLPGIGIAVIGLSILLILILILLIRQKSRKLKNSVSQMSSWNAFPPAQVHRSQEGPSNMFGRFTYKVIKKATENFSTVIGKGGFGTVYKAQFADGSIAAVKRMNKISKQGEEEFCREIELLARLHHRHLVTLKGFCAERNERFLIYEYMENGSLKDHLHSPGKNRLSWSTRLKIAVDVANALEYLHFYCDPPLCHRDIKSSNILLDEKLVAKVADFGLAHASRNGAISFEPVNTDICGTPGYMDPEYVVTQELTQKSDIYSYGVLLLELVTGRRAIQNDRNLIEWSQNFMASVSTITGLVDPAIEDSFEFEQLQMLVEIIQCCTNKEGRDRPSIKQVLRVFSEHLDPVQNGFSVDDPATGKTSIPTTHKNEVIPNSGDAKLQSSSSTSRSYCSRSILLESSSPQSPSGVLSL</sequence>
<dbReference type="FunFam" id="3.30.200.20:FF:000420">
    <property type="entry name" value="Putative receptor-like protein kinase"/>
    <property type="match status" value="1"/>
</dbReference>
<dbReference type="Proteomes" id="UP000734854">
    <property type="component" value="Unassembled WGS sequence"/>
</dbReference>
<evidence type="ECO:0000259" key="8">
    <source>
        <dbReference type="PROSITE" id="PS50011"/>
    </source>
</evidence>
<protein>
    <recommendedName>
        <fullName evidence="8">Protein kinase domain-containing protein</fullName>
    </recommendedName>
</protein>
<name>A0A8J5LBW3_ZINOF</name>
<evidence type="ECO:0000256" key="3">
    <source>
        <dbReference type="ARBA" id="ARBA00022777"/>
    </source>
</evidence>
<reference evidence="9 10" key="1">
    <citation type="submission" date="2020-08" db="EMBL/GenBank/DDBJ databases">
        <title>Plant Genome Project.</title>
        <authorList>
            <person name="Zhang R.-G."/>
        </authorList>
    </citation>
    <scope>NUCLEOTIDE SEQUENCE [LARGE SCALE GENOMIC DNA]</scope>
    <source>
        <tissue evidence="9">Rhizome</tissue>
    </source>
</reference>
<dbReference type="InterPro" id="IPR043891">
    <property type="entry name" value="SPARK"/>
</dbReference>